<gene>
    <name evidence="3" type="ORF">C2E20_7783</name>
</gene>
<dbReference type="EMBL" id="LHPF02000035">
    <property type="protein sequence ID" value="PSC68613.1"/>
    <property type="molecule type" value="Genomic_DNA"/>
</dbReference>
<protein>
    <submittedName>
        <fullName evidence="3">Ubiquitin-conjugating enzyme</fullName>
    </submittedName>
</protein>
<dbReference type="AlphaFoldDB" id="A0A2P6V3E1"/>
<name>A0A2P6V3E1_9CHLO</name>
<organism evidence="3 4">
    <name type="scientific">Micractinium conductrix</name>
    <dbReference type="NCBI Taxonomy" id="554055"/>
    <lineage>
        <taxon>Eukaryota</taxon>
        <taxon>Viridiplantae</taxon>
        <taxon>Chlorophyta</taxon>
        <taxon>core chlorophytes</taxon>
        <taxon>Trebouxiophyceae</taxon>
        <taxon>Chlorellales</taxon>
        <taxon>Chlorellaceae</taxon>
        <taxon>Chlorella clade</taxon>
        <taxon>Micractinium</taxon>
    </lineage>
</organism>
<keyword evidence="2" id="KW-1133">Transmembrane helix</keyword>
<evidence type="ECO:0000313" key="4">
    <source>
        <dbReference type="Proteomes" id="UP000239649"/>
    </source>
</evidence>
<feature type="transmembrane region" description="Helical" evidence="2">
    <location>
        <begin position="168"/>
        <end position="188"/>
    </location>
</feature>
<proteinExistence type="predicted"/>
<accession>A0A2P6V3E1</accession>
<evidence type="ECO:0000256" key="1">
    <source>
        <dbReference type="SAM" id="MobiDB-lite"/>
    </source>
</evidence>
<dbReference type="Pfam" id="PF15993">
    <property type="entry name" value="Fuseless"/>
    <property type="match status" value="1"/>
</dbReference>
<feature type="region of interest" description="Disordered" evidence="1">
    <location>
        <begin position="1"/>
        <end position="87"/>
    </location>
</feature>
<reference evidence="3 4" key="1">
    <citation type="journal article" date="2018" name="Plant J.">
        <title>Genome sequences of Chlorella sorokiniana UTEX 1602 and Micractinium conductrix SAG 241.80: implications to maltose excretion by a green alga.</title>
        <authorList>
            <person name="Arriola M.B."/>
            <person name="Velmurugan N."/>
            <person name="Zhang Y."/>
            <person name="Plunkett M.H."/>
            <person name="Hondzo H."/>
            <person name="Barney B.M."/>
        </authorList>
    </citation>
    <scope>NUCLEOTIDE SEQUENCE [LARGE SCALE GENOMIC DNA]</scope>
    <source>
        <strain evidence="3 4">SAG 241.80</strain>
    </source>
</reference>
<comment type="caution">
    <text evidence="3">The sequence shown here is derived from an EMBL/GenBank/DDBJ whole genome shotgun (WGS) entry which is preliminary data.</text>
</comment>
<evidence type="ECO:0000313" key="3">
    <source>
        <dbReference type="EMBL" id="PSC68613.1"/>
    </source>
</evidence>
<dbReference type="OrthoDB" id="535503at2759"/>
<dbReference type="InterPro" id="IPR032751">
    <property type="entry name" value="Fuseless"/>
</dbReference>
<feature type="transmembrane region" description="Helical" evidence="2">
    <location>
        <begin position="138"/>
        <end position="156"/>
    </location>
</feature>
<evidence type="ECO:0000256" key="2">
    <source>
        <dbReference type="SAM" id="Phobius"/>
    </source>
</evidence>
<feature type="compositionally biased region" description="Basic and acidic residues" evidence="1">
    <location>
        <begin position="1"/>
        <end position="19"/>
    </location>
</feature>
<sequence>MRRRSEDYDEEAARREPLLRRRSPQPPAADGGGAAAFSRGPSPDRADDGHHSHRTPGTFRLTKRTSTAAQEDEEHQGLVLKSTDDEKTEADVREIEIEVMAGAVAEAVADAVQEAVAEAVHDAVQQAIEENVQFDVRANMYTLVAVTGVILFWRGVWNSWDALFGTELVSNMASMVVGLLIMSVVRAFNLPLVEGLPGG</sequence>
<keyword evidence="2" id="KW-0812">Transmembrane</keyword>
<keyword evidence="4" id="KW-1185">Reference proteome</keyword>
<dbReference type="Proteomes" id="UP000239649">
    <property type="component" value="Unassembled WGS sequence"/>
</dbReference>
<keyword evidence="2" id="KW-0472">Membrane</keyword>